<feature type="domain" description="Catechol dioxygenase N-terminal" evidence="9">
    <location>
        <begin position="378"/>
        <end position="452"/>
    </location>
</feature>
<dbReference type="InterPro" id="IPR007535">
    <property type="entry name" value="Catechol_dOase_N"/>
</dbReference>
<feature type="domain" description="Alcohol dehydrogenase iron-type/glycerol dehydrogenase GldA" evidence="7">
    <location>
        <begin position="10"/>
        <end position="152"/>
    </location>
</feature>
<dbReference type="Pfam" id="PF00775">
    <property type="entry name" value="Dioxygenase_C"/>
    <property type="match status" value="1"/>
</dbReference>
<proteinExistence type="inferred from homology"/>
<dbReference type="SUPFAM" id="SSF56796">
    <property type="entry name" value="Dehydroquinate synthase-like"/>
    <property type="match status" value="1"/>
</dbReference>
<organism evidence="11 12">
    <name type="scientific">Catenulispora subtropica</name>
    <dbReference type="NCBI Taxonomy" id="450798"/>
    <lineage>
        <taxon>Bacteria</taxon>
        <taxon>Bacillati</taxon>
        <taxon>Actinomycetota</taxon>
        <taxon>Actinomycetes</taxon>
        <taxon>Catenulisporales</taxon>
        <taxon>Catenulisporaceae</taxon>
        <taxon>Catenulispora</taxon>
    </lineage>
</organism>
<keyword evidence="12" id="KW-1185">Reference proteome</keyword>
<dbReference type="SUPFAM" id="SSF49482">
    <property type="entry name" value="Aromatic compound dioxygenase"/>
    <property type="match status" value="1"/>
</dbReference>
<evidence type="ECO:0000259" key="10">
    <source>
        <dbReference type="Pfam" id="PF25137"/>
    </source>
</evidence>
<dbReference type="InterPro" id="IPR056798">
    <property type="entry name" value="ADH_Fe_C"/>
</dbReference>
<dbReference type="PANTHER" id="PTHR33711">
    <property type="entry name" value="DIOXYGENASE, PUTATIVE (AFU_ORTHOLOGUE AFUA_2G02910)-RELATED"/>
    <property type="match status" value="1"/>
</dbReference>
<evidence type="ECO:0000256" key="1">
    <source>
        <dbReference type="ARBA" id="ARBA00001965"/>
    </source>
</evidence>
<sequence length="642" mass="67899">MREFTYVGHPTRVVFGTRTLNRLRDEVELLGRSRALILGTATRTELTARARDVLGPLAAAEFAGVVPHTPVEVTEAASEVLREAGADCLVAVGGSSATGLSKALALRTGLPQVVVPTTYAGSEATPVLGQTRDGVKTTLRDPRLRPQSVVYDVDLTLSLPVAFSVTSGVNALAHAVEALYAPQTDPVTDRLATGAVALLASALPRIAADPGDREARADALQAAWLAGTCLGTVGMGLHHKLCHTLGGTFGLEHAATHTVILPHAMAYNAAAAPEAMAAVARALGGAPDAATGVHDLIRSLGGPLSLRELGMAEEDLARAAELATAEPYPNPRPTTRDEISALLHDAWAGRRPAPADPLRQHLADLRDEVVASFAGTPDARLRQLLTSLTEHAHAFVADNGLTEAEWRAAVDFLTRVGQISDATRQEAVLLSDTLGISSAVDLLTNSRAAGATPSAVLGPFFVEGAPRAENGADLAASLPGTPLYADLAVAGERGEPLPGAWVEVWQADDDGLYDAQVEGLDTTRLRARFTADAQGRVRFRSIVPPSYPIPEDGPVGRFLRSVGRHPYRAPHVHFMIGAPGHRRLVTQLFVAGGEWIDADTVFGVKEPLVVEFSRHEGPTPDGRPGEGTWCSLDYVFRLVRDR</sequence>
<evidence type="ECO:0000259" key="7">
    <source>
        <dbReference type="Pfam" id="PF00465"/>
    </source>
</evidence>
<gene>
    <name evidence="11" type="ORF">GCM10009838_76900</name>
</gene>
<dbReference type="Proteomes" id="UP001499854">
    <property type="component" value="Unassembled WGS sequence"/>
</dbReference>
<dbReference type="Pfam" id="PF00465">
    <property type="entry name" value="Fe-ADH"/>
    <property type="match status" value="1"/>
</dbReference>
<dbReference type="RefSeq" id="WP_344662135.1">
    <property type="nucleotide sequence ID" value="NZ_BAAAQM010000067.1"/>
</dbReference>
<evidence type="ECO:0000313" key="12">
    <source>
        <dbReference type="Proteomes" id="UP001499854"/>
    </source>
</evidence>
<evidence type="ECO:0000256" key="6">
    <source>
        <dbReference type="ARBA" id="ARBA00023004"/>
    </source>
</evidence>
<evidence type="ECO:0000256" key="5">
    <source>
        <dbReference type="ARBA" id="ARBA00023002"/>
    </source>
</evidence>
<feature type="domain" description="Fe-containing alcohol dehydrogenase-like C-terminal" evidence="10">
    <location>
        <begin position="165"/>
        <end position="347"/>
    </location>
</feature>
<evidence type="ECO:0000256" key="2">
    <source>
        <dbReference type="ARBA" id="ARBA00007825"/>
    </source>
</evidence>
<dbReference type="EMBL" id="BAAAQM010000067">
    <property type="protein sequence ID" value="GAA2000054.1"/>
    <property type="molecule type" value="Genomic_DNA"/>
</dbReference>
<dbReference type="InterPro" id="IPR001670">
    <property type="entry name" value="ADH_Fe/GldA"/>
</dbReference>
<evidence type="ECO:0000259" key="8">
    <source>
        <dbReference type="Pfam" id="PF00775"/>
    </source>
</evidence>
<evidence type="ECO:0000256" key="3">
    <source>
        <dbReference type="ARBA" id="ARBA00022723"/>
    </source>
</evidence>
<dbReference type="Pfam" id="PF04444">
    <property type="entry name" value="Dioxygenase_N"/>
    <property type="match status" value="1"/>
</dbReference>
<accession>A0ABP5EJC3</accession>
<dbReference type="CDD" id="cd08177">
    <property type="entry name" value="MAR"/>
    <property type="match status" value="1"/>
</dbReference>
<name>A0ABP5EJC3_9ACTN</name>
<reference evidence="12" key="1">
    <citation type="journal article" date="2019" name="Int. J. Syst. Evol. Microbiol.">
        <title>The Global Catalogue of Microorganisms (GCM) 10K type strain sequencing project: providing services to taxonomists for standard genome sequencing and annotation.</title>
        <authorList>
            <consortium name="The Broad Institute Genomics Platform"/>
            <consortium name="The Broad Institute Genome Sequencing Center for Infectious Disease"/>
            <person name="Wu L."/>
            <person name="Ma J."/>
        </authorList>
    </citation>
    <scope>NUCLEOTIDE SEQUENCE [LARGE SCALE GENOMIC DNA]</scope>
    <source>
        <strain evidence="12">JCM 16013</strain>
    </source>
</reference>
<dbReference type="InterPro" id="IPR000627">
    <property type="entry name" value="Intradiol_dOase_C"/>
</dbReference>
<comment type="caution">
    <text evidence="11">The sequence shown here is derived from an EMBL/GenBank/DDBJ whole genome shotgun (WGS) entry which is preliminary data.</text>
</comment>
<comment type="cofactor">
    <cofactor evidence="1">
        <name>Fe(3+)</name>
        <dbReference type="ChEBI" id="CHEBI:29034"/>
    </cofactor>
</comment>
<evidence type="ECO:0000259" key="9">
    <source>
        <dbReference type="Pfam" id="PF04444"/>
    </source>
</evidence>
<feature type="domain" description="Intradiol ring-cleavage dioxygenases" evidence="8">
    <location>
        <begin position="458"/>
        <end position="615"/>
    </location>
</feature>
<dbReference type="PANTHER" id="PTHR33711:SF7">
    <property type="entry name" value="INTRADIOL RING-CLEAVAGE DIOXYGENASES DOMAIN-CONTAINING PROTEIN-RELATED"/>
    <property type="match status" value="1"/>
</dbReference>
<keyword evidence="5" id="KW-0560">Oxidoreductase</keyword>
<evidence type="ECO:0000256" key="4">
    <source>
        <dbReference type="ARBA" id="ARBA00022964"/>
    </source>
</evidence>
<keyword evidence="6" id="KW-0408">Iron</keyword>
<dbReference type="InterPro" id="IPR050770">
    <property type="entry name" value="Intradiol_RC_Dioxygenase"/>
</dbReference>
<dbReference type="InterPro" id="IPR015889">
    <property type="entry name" value="Intradiol_dOase_core"/>
</dbReference>
<dbReference type="InterPro" id="IPR034786">
    <property type="entry name" value="MAR"/>
</dbReference>
<protein>
    <submittedName>
        <fullName evidence="11">Maleylacetate reductase and hydroxyquinol 1,2-dioxygenase domain-containing protein</fullName>
    </submittedName>
</protein>
<dbReference type="Gene3D" id="2.60.130.10">
    <property type="entry name" value="Aromatic compound dioxygenase"/>
    <property type="match status" value="1"/>
</dbReference>
<dbReference type="Pfam" id="PF25137">
    <property type="entry name" value="ADH_Fe_C"/>
    <property type="match status" value="1"/>
</dbReference>
<keyword evidence="4" id="KW-0223">Dioxygenase</keyword>
<dbReference type="Gene3D" id="3.40.50.1970">
    <property type="match status" value="1"/>
</dbReference>
<evidence type="ECO:0000313" key="11">
    <source>
        <dbReference type="EMBL" id="GAA2000054.1"/>
    </source>
</evidence>
<keyword evidence="3" id="KW-0479">Metal-binding</keyword>
<dbReference type="Gene3D" id="1.20.1090.10">
    <property type="entry name" value="Dehydroquinate synthase-like - alpha domain"/>
    <property type="match status" value="1"/>
</dbReference>
<comment type="similarity">
    <text evidence="2">Belongs to the intradiol ring-cleavage dioxygenase family.</text>
</comment>